<dbReference type="Proteomes" id="UP001165060">
    <property type="component" value="Unassembled WGS sequence"/>
</dbReference>
<feature type="signal peptide" evidence="1">
    <location>
        <begin position="1"/>
        <end position="23"/>
    </location>
</feature>
<accession>A0ABQ6N201</accession>
<evidence type="ECO:0000313" key="3">
    <source>
        <dbReference type="Proteomes" id="UP001165060"/>
    </source>
</evidence>
<proteinExistence type="predicted"/>
<dbReference type="EMBL" id="BRYB01000817">
    <property type="protein sequence ID" value="GMI38328.1"/>
    <property type="molecule type" value="Genomic_DNA"/>
</dbReference>
<evidence type="ECO:0000256" key="1">
    <source>
        <dbReference type="SAM" id="SignalP"/>
    </source>
</evidence>
<name>A0ABQ6N201_9STRA</name>
<gene>
    <name evidence="2" type="ORF">TeGR_g2915</name>
</gene>
<reference evidence="2 3" key="1">
    <citation type="journal article" date="2023" name="Commun. Biol.">
        <title>Genome analysis of Parmales, the sister group of diatoms, reveals the evolutionary specialization of diatoms from phago-mixotrophs to photoautotrophs.</title>
        <authorList>
            <person name="Ban H."/>
            <person name="Sato S."/>
            <person name="Yoshikawa S."/>
            <person name="Yamada K."/>
            <person name="Nakamura Y."/>
            <person name="Ichinomiya M."/>
            <person name="Sato N."/>
            <person name="Blanc-Mathieu R."/>
            <person name="Endo H."/>
            <person name="Kuwata A."/>
            <person name="Ogata H."/>
        </authorList>
    </citation>
    <scope>NUCLEOTIDE SEQUENCE [LARGE SCALE GENOMIC DNA]</scope>
</reference>
<evidence type="ECO:0000313" key="2">
    <source>
        <dbReference type="EMBL" id="GMI38328.1"/>
    </source>
</evidence>
<keyword evidence="3" id="KW-1185">Reference proteome</keyword>
<organism evidence="2 3">
    <name type="scientific">Tetraparma gracilis</name>
    <dbReference type="NCBI Taxonomy" id="2962635"/>
    <lineage>
        <taxon>Eukaryota</taxon>
        <taxon>Sar</taxon>
        <taxon>Stramenopiles</taxon>
        <taxon>Ochrophyta</taxon>
        <taxon>Bolidophyceae</taxon>
        <taxon>Parmales</taxon>
        <taxon>Triparmaceae</taxon>
        <taxon>Tetraparma</taxon>
    </lineage>
</organism>
<sequence length="206" mass="20477">MPPPPRLLPLLLLLLLLPNPASAVPCVVQGVLSCSDCGEMCSTSATGSFPGSSPPVAPVGAPEQFYFSCSNLQQSTAQTCVCGNTGYNCGWGTGELPDPAPTCEQLRPAISTLPECAAQCASLGQSVKQGGFSPAVNGGAFCACLSASPPPSNPYSSGGTFDAPPFQCASARANPAGLRYTGAAGREGLGLGALGAGVAGVLVMLL</sequence>
<dbReference type="PROSITE" id="PS51257">
    <property type="entry name" value="PROKAR_LIPOPROTEIN"/>
    <property type="match status" value="1"/>
</dbReference>
<protein>
    <submittedName>
        <fullName evidence="2">Uncharacterized protein</fullName>
    </submittedName>
</protein>
<comment type="caution">
    <text evidence="2">The sequence shown here is derived from an EMBL/GenBank/DDBJ whole genome shotgun (WGS) entry which is preliminary data.</text>
</comment>
<feature type="chain" id="PRO_5045788227" evidence="1">
    <location>
        <begin position="24"/>
        <end position="206"/>
    </location>
</feature>
<keyword evidence="1" id="KW-0732">Signal</keyword>